<feature type="non-terminal residue" evidence="3">
    <location>
        <position position="428"/>
    </location>
</feature>
<dbReference type="Pfam" id="PF14490">
    <property type="entry name" value="HHH_RecD2"/>
    <property type="match status" value="1"/>
</dbReference>
<accession>A0ABW2GAT0</accession>
<evidence type="ECO:0000259" key="2">
    <source>
        <dbReference type="Pfam" id="PF14490"/>
    </source>
</evidence>
<comment type="caution">
    <text evidence="3">The sequence shown here is derived from an EMBL/GenBank/DDBJ whole genome shotgun (WGS) entry which is preliminary data.</text>
</comment>
<feature type="region of interest" description="Disordered" evidence="1">
    <location>
        <begin position="405"/>
        <end position="428"/>
    </location>
</feature>
<dbReference type="InterPro" id="IPR029493">
    <property type="entry name" value="RecD2-like_HHH"/>
</dbReference>
<reference evidence="4" key="1">
    <citation type="journal article" date="2019" name="Int. J. Syst. Evol. Microbiol.">
        <title>The Global Catalogue of Microorganisms (GCM) 10K type strain sequencing project: providing services to taxonomists for standard genome sequencing and annotation.</title>
        <authorList>
            <consortium name="The Broad Institute Genomics Platform"/>
            <consortium name="The Broad Institute Genome Sequencing Center for Infectious Disease"/>
            <person name="Wu L."/>
            <person name="Ma J."/>
        </authorList>
    </citation>
    <scope>NUCLEOTIDE SEQUENCE [LARGE SCALE GENOMIC DNA]</scope>
    <source>
        <strain evidence="4">CGMCC 1.13681</strain>
    </source>
</reference>
<feature type="compositionally biased region" description="Low complexity" evidence="1">
    <location>
        <begin position="112"/>
        <end position="122"/>
    </location>
</feature>
<evidence type="ECO:0000313" key="3">
    <source>
        <dbReference type="EMBL" id="MFC7217915.1"/>
    </source>
</evidence>
<gene>
    <name evidence="3" type="ORF">ACFQLX_06990</name>
</gene>
<feature type="region of interest" description="Disordered" evidence="1">
    <location>
        <begin position="101"/>
        <end position="139"/>
    </location>
</feature>
<dbReference type="Proteomes" id="UP001596413">
    <property type="component" value="Unassembled WGS sequence"/>
</dbReference>
<dbReference type="Gene3D" id="1.10.10.2220">
    <property type="match status" value="1"/>
</dbReference>
<feature type="compositionally biased region" description="Low complexity" evidence="1">
    <location>
        <begin position="63"/>
        <end position="73"/>
    </location>
</feature>
<feature type="region of interest" description="Disordered" evidence="1">
    <location>
        <begin position="1"/>
        <end position="73"/>
    </location>
</feature>
<evidence type="ECO:0000313" key="4">
    <source>
        <dbReference type="Proteomes" id="UP001596413"/>
    </source>
</evidence>
<evidence type="ECO:0000256" key="1">
    <source>
        <dbReference type="SAM" id="MobiDB-lite"/>
    </source>
</evidence>
<proteinExistence type="predicted"/>
<organism evidence="3 4">
    <name type="scientific">Streptomyces polyrhachis</name>
    <dbReference type="NCBI Taxonomy" id="1282885"/>
    <lineage>
        <taxon>Bacteria</taxon>
        <taxon>Bacillati</taxon>
        <taxon>Actinomycetota</taxon>
        <taxon>Actinomycetes</taxon>
        <taxon>Kitasatosporales</taxon>
        <taxon>Streptomycetaceae</taxon>
        <taxon>Streptomyces</taxon>
    </lineage>
</organism>
<name>A0ABW2GAT0_9ACTN</name>
<protein>
    <submittedName>
        <fullName evidence="3">Helix-hairpin-helix domain-containing protein</fullName>
    </submittedName>
</protein>
<keyword evidence="4" id="KW-1185">Reference proteome</keyword>
<feature type="compositionally biased region" description="Low complexity" evidence="1">
    <location>
        <begin position="30"/>
        <end position="49"/>
    </location>
</feature>
<dbReference type="RefSeq" id="WP_386413145.1">
    <property type="nucleotide sequence ID" value="NZ_JBHSZO010000007.1"/>
</dbReference>
<feature type="compositionally biased region" description="Basic and acidic residues" evidence="1">
    <location>
        <begin position="52"/>
        <end position="62"/>
    </location>
</feature>
<feature type="domain" description="ATP-dependent RecD2 DNA helicase-like helix-hairpin-helix" evidence="2">
    <location>
        <begin position="149"/>
        <end position="236"/>
    </location>
</feature>
<sequence>MSDAGALADSDPGTAGGADAAVPEERAAEPARGAVEAAGDAAAGAAQDSEAVEERAEPERVEPGAGAVAGKARAAVPVEAGQALSGDAAQLLAAVRAVEKGERPASSFYAQAPRPARRAPAPRTAPPPSGGSPVAGAVAPGEPDAAAVAAVREVLAAGGAPEALAARAVEVLGEGAADALRADPWQLLAVPGVMPAQADGFARALLGAGCGPEDPRRTLALAGWLLEQAARRGHTVLESAVLAKALAQYGVADADAALEAAVGEGAALVFHEPLGPPAAEGEEPPVRVLLGLERYALAEESLAEGVARLRTTFGEREDPADGGAAAWERVAEAAPGPSAAELVRAASQSGLVLHVGGEAARAEPAALVAAALRLGLRACLAAYTADGRRRAAALLAAAAPGAAVAGGRPGSGGAQGPSAGTVAGAGGP</sequence>
<dbReference type="EMBL" id="JBHSZO010000007">
    <property type="protein sequence ID" value="MFC7217915.1"/>
    <property type="molecule type" value="Genomic_DNA"/>
</dbReference>